<dbReference type="EMBL" id="POUA01000005">
    <property type="protein sequence ID" value="PZG56399.1"/>
    <property type="molecule type" value="Genomic_DNA"/>
</dbReference>
<comment type="caution">
    <text evidence="2">The sequence shown here is derived from an EMBL/GenBank/DDBJ whole genome shotgun (WGS) entry which is preliminary data.</text>
</comment>
<evidence type="ECO:0000313" key="3">
    <source>
        <dbReference type="Proteomes" id="UP000248544"/>
    </source>
</evidence>
<proteinExistence type="predicted"/>
<evidence type="ECO:0000259" key="1">
    <source>
        <dbReference type="Pfam" id="PF01370"/>
    </source>
</evidence>
<reference evidence="2 3" key="1">
    <citation type="submission" date="2018-01" db="EMBL/GenBank/DDBJ databases">
        <title>Draft genome sequence of Sphaerisporangium sp. 7K107.</title>
        <authorList>
            <person name="Sahin N."/>
            <person name="Saygin H."/>
            <person name="Ay H."/>
        </authorList>
    </citation>
    <scope>NUCLEOTIDE SEQUENCE [LARGE SCALE GENOMIC DNA]</scope>
    <source>
        <strain evidence="2 3">7K107</strain>
    </source>
</reference>
<dbReference type="RefSeq" id="WP_111165184.1">
    <property type="nucleotide sequence ID" value="NZ_POUA01000005.1"/>
</dbReference>
<gene>
    <name evidence="2" type="ORF">C1I98_01250</name>
</gene>
<dbReference type="InterPro" id="IPR036291">
    <property type="entry name" value="NAD(P)-bd_dom_sf"/>
</dbReference>
<dbReference type="PANTHER" id="PTHR43245">
    <property type="entry name" value="BIFUNCTIONAL POLYMYXIN RESISTANCE PROTEIN ARNA"/>
    <property type="match status" value="1"/>
</dbReference>
<evidence type="ECO:0000313" key="2">
    <source>
        <dbReference type="EMBL" id="PZG56399.1"/>
    </source>
</evidence>
<dbReference type="AlphaFoldDB" id="A0A2W2HMN3"/>
<organism evidence="2 3">
    <name type="scientific">Spongiactinospora gelatinilytica</name>
    <dbReference type="NCBI Taxonomy" id="2666298"/>
    <lineage>
        <taxon>Bacteria</taxon>
        <taxon>Bacillati</taxon>
        <taxon>Actinomycetota</taxon>
        <taxon>Actinomycetes</taxon>
        <taxon>Streptosporangiales</taxon>
        <taxon>Streptosporangiaceae</taxon>
        <taxon>Spongiactinospora</taxon>
    </lineage>
</organism>
<dbReference type="InterPro" id="IPR050177">
    <property type="entry name" value="Lipid_A_modif_metabolic_enz"/>
</dbReference>
<dbReference type="InterPro" id="IPR001509">
    <property type="entry name" value="Epimerase_deHydtase"/>
</dbReference>
<dbReference type="Pfam" id="PF01370">
    <property type="entry name" value="Epimerase"/>
    <property type="match status" value="1"/>
</dbReference>
<feature type="domain" description="NAD-dependent epimerase/dehydratase" evidence="1">
    <location>
        <begin position="3"/>
        <end position="219"/>
    </location>
</feature>
<sequence>MTILVTGATGRVGSRFVPRLLRRAEPVRVLARDPVRAEPLARLGAEVVIGDLRDGGALAGALKGVAAVVHLGAAFREVGDEEAVAVNRTATIELAEAALRAGVSRFVSAGTTLVYGPGRGRPAREADEPAPPAWAYTTSKVAAEEALLRLHRTEGLPVRIVRLAFVYGEGDPHLAESLAWARDWPAHKRLHLVHHADVGQALLRAVRAEGVDGRTYNVADDAPVTHLELRELNGESVTEPGTGPAVDQGPADPWEGIVDTAKIRRELGFRPIYPTVYTAYEAGAL</sequence>
<dbReference type="Gene3D" id="3.40.50.720">
    <property type="entry name" value="NAD(P)-binding Rossmann-like Domain"/>
    <property type="match status" value="1"/>
</dbReference>
<name>A0A2W2HMN3_9ACTN</name>
<protein>
    <submittedName>
        <fullName evidence="2">Epimerase</fullName>
    </submittedName>
</protein>
<keyword evidence="3" id="KW-1185">Reference proteome</keyword>
<accession>A0A2W2HMN3</accession>
<dbReference type="Proteomes" id="UP000248544">
    <property type="component" value="Unassembled WGS sequence"/>
</dbReference>
<dbReference type="SUPFAM" id="SSF51735">
    <property type="entry name" value="NAD(P)-binding Rossmann-fold domains"/>
    <property type="match status" value="1"/>
</dbReference>